<dbReference type="EMBL" id="QLYX01000020">
    <property type="protein sequence ID" value="RAY11257.1"/>
    <property type="molecule type" value="Genomic_DNA"/>
</dbReference>
<dbReference type="InterPro" id="IPR006336">
    <property type="entry name" value="GCS2"/>
</dbReference>
<dbReference type="Proteomes" id="UP000251891">
    <property type="component" value="Unassembled WGS sequence"/>
</dbReference>
<dbReference type="Pfam" id="PF04107">
    <property type="entry name" value="GCS2"/>
    <property type="match status" value="1"/>
</dbReference>
<name>A0A365GWQ0_9ACTN</name>
<dbReference type="InterPro" id="IPR016602">
    <property type="entry name" value="UCP012666"/>
</dbReference>
<evidence type="ECO:0000313" key="2">
    <source>
        <dbReference type="EMBL" id="RAY11257.1"/>
    </source>
</evidence>
<keyword evidence="2" id="KW-0436">Ligase</keyword>
<dbReference type="PANTHER" id="PTHR36510">
    <property type="entry name" value="GLUTAMATE--CYSTEINE LIGASE 2-RELATED"/>
    <property type="match status" value="1"/>
</dbReference>
<dbReference type="AlphaFoldDB" id="A0A365GWQ0"/>
<protein>
    <submittedName>
        <fullName evidence="2">Glutamate--cysteine ligase</fullName>
    </submittedName>
</protein>
<dbReference type="PIRSF" id="PIRSF012666">
    <property type="entry name" value="UCP012666"/>
    <property type="match status" value="1"/>
</dbReference>
<proteinExistence type="predicted"/>
<comment type="caution">
    <text evidence="2">The sequence shown here is derived from an EMBL/GenBank/DDBJ whole genome shotgun (WGS) entry which is preliminary data.</text>
</comment>
<dbReference type="PANTHER" id="PTHR36510:SF3">
    <property type="entry name" value="CONSERVED PROTEIN"/>
    <property type="match status" value="1"/>
</dbReference>
<dbReference type="InterPro" id="IPR050141">
    <property type="entry name" value="GCL_type2/YbdK_subfam"/>
</dbReference>
<dbReference type="Gene3D" id="3.30.590.20">
    <property type="match status" value="1"/>
</dbReference>
<dbReference type="GO" id="GO:0016879">
    <property type="term" value="F:ligase activity, forming carbon-nitrogen bonds"/>
    <property type="evidence" value="ECO:0007669"/>
    <property type="project" value="TreeGrafter"/>
</dbReference>
<accession>A0A365GWQ0</accession>
<keyword evidence="3" id="KW-1185">Reference proteome</keyword>
<organism evidence="2 3">
    <name type="scientific">Actinomadura craniellae</name>
    <dbReference type="NCBI Taxonomy" id="2231787"/>
    <lineage>
        <taxon>Bacteria</taxon>
        <taxon>Bacillati</taxon>
        <taxon>Actinomycetota</taxon>
        <taxon>Actinomycetes</taxon>
        <taxon>Streptosporangiales</taxon>
        <taxon>Thermomonosporaceae</taxon>
        <taxon>Actinomadura</taxon>
    </lineage>
</organism>
<dbReference type="OrthoDB" id="240589at2"/>
<sequence length="493" mass="55634">MGRDVTSFSISGEDRRLYRDKVHRNLHVLARMLREAQFEFDRPHIGLEIELNLVDADGLPLMRNADVLKAIADPAWDTELGQFNLEINVPPRQLGGGSTGELEREIRASLDQADARAQEVGGGLMIVGILPTLRESDIDEHALSSNDRYRLLNDQIFAARGEDMRIEIDGPERLAMHADCILPEAACTSVQFHLQVSPDGFAPHWNAAQAISGPQVALAANSPFLFGRRLWQETRITLFEQATDTRPEELKSQGVRPRVWFGERWITSVFDLFEENIRYFPALLPLCDEEDPVAVLEQGEIPQLSELTLHNGTVYRWNRPIYAVVNGRPHLRVENRVLPAGPTVADIVANGAFYYGLVRMLAEQERPVWTRMSFAAAGDNLHRAARDGLEAELYWPGLGTVPVSELVLRKLLPLAHEGLDRWGIDAARRDRLLGVIEQRALTGRNGATWQAETVRSIEESYGVDRFEALRLMTRRYIELMHTNEPVHTWPVGI</sequence>
<reference evidence="2 3" key="1">
    <citation type="submission" date="2018-06" db="EMBL/GenBank/DDBJ databases">
        <title>Actinomadura craniellae sp. nov. isolated from marine sponge Craniella sp.</title>
        <authorList>
            <person name="Li L."/>
            <person name="Xu Q.H."/>
            <person name="Lin H.W."/>
            <person name="Lu Y.H."/>
        </authorList>
    </citation>
    <scope>NUCLEOTIDE SEQUENCE [LARGE SCALE GENOMIC DNA]</scope>
    <source>
        <strain evidence="2 3">LHW63021</strain>
    </source>
</reference>
<evidence type="ECO:0000313" key="3">
    <source>
        <dbReference type="Proteomes" id="UP000251891"/>
    </source>
</evidence>
<evidence type="ECO:0000256" key="1">
    <source>
        <dbReference type="ARBA" id="ARBA00048819"/>
    </source>
</evidence>
<gene>
    <name evidence="2" type="ORF">DPM19_31370</name>
</gene>
<comment type="catalytic activity">
    <reaction evidence="1">
        <text>L-cysteine + L-glutamate + ATP = gamma-L-glutamyl-L-cysteine + ADP + phosphate + H(+)</text>
        <dbReference type="Rhea" id="RHEA:13285"/>
        <dbReference type="ChEBI" id="CHEBI:15378"/>
        <dbReference type="ChEBI" id="CHEBI:29985"/>
        <dbReference type="ChEBI" id="CHEBI:30616"/>
        <dbReference type="ChEBI" id="CHEBI:35235"/>
        <dbReference type="ChEBI" id="CHEBI:43474"/>
        <dbReference type="ChEBI" id="CHEBI:58173"/>
        <dbReference type="ChEBI" id="CHEBI:456216"/>
        <dbReference type="EC" id="6.3.2.2"/>
    </reaction>
</comment>
<dbReference type="SUPFAM" id="SSF55931">
    <property type="entry name" value="Glutamine synthetase/guanido kinase"/>
    <property type="match status" value="1"/>
</dbReference>
<dbReference type="RefSeq" id="WP_111871713.1">
    <property type="nucleotide sequence ID" value="NZ_QLYX01000020.1"/>
</dbReference>
<dbReference type="InterPro" id="IPR014746">
    <property type="entry name" value="Gln_synth/guanido_kin_cat_dom"/>
</dbReference>